<dbReference type="Pfam" id="PF00576">
    <property type="entry name" value="Transthyretin"/>
    <property type="match status" value="1"/>
</dbReference>
<comment type="subunit">
    <text evidence="4 8">Homotetramer.</text>
</comment>
<keyword evidence="9" id="KW-0732">Signal</keyword>
<dbReference type="GO" id="GO:0033971">
    <property type="term" value="F:hydroxyisourate hydrolase activity"/>
    <property type="evidence" value="ECO:0007669"/>
    <property type="project" value="UniProtKB-EC"/>
</dbReference>
<evidence type="ECO:0000313" key="12">
    <source>
        <dbReference type="Proteomes" id="UP000323671"/>
    </source>
</evidence>
<feature type="binding site" evidence="7">
    <location>
        <position position="69"/>
    </location>
    <ligand>
        <name>substrate</name>
    </ligand>
</feature>
<dbReference type="InterPro" id="IPR000895">
    <property type="entry name" value="Transthyretin/HIU_hydrolase"/>
</dbReference>
<sequence length="137" mass="14895">MLQPIRTLALAGLLSLASHAALAAGNPLSVHILDLQSGQPTPGVTVDLEQKTAAGWRALGSAVTDAQGRIREMFPAKERFAAGEYRVVFHTGEHFAKIKQPTFFPEIPVPFTVEDAAQHYHIPLLLSPYGYSTYRGN</sequence>
<dbReference type="GO" id="GO:0006144">
    <property type="term" value="P:purine nucleobase metabolic process"/>
    <property type="evidence" value="ECO:0007669"/>
    <property type="project" value="UniProtKB-KW"/>
</dbReference>
<feature type="binding site" evidence="7">
    <location>
        <position position="31"/>
    </location>
    <ligand>
        <name>substrate</name>
    </ligand>
</feature>
<evidence type="ECO:0000256" key="6">
    <source>
        <dbReference type="ARBA" id="ARBA00022801"/>
    </source>
</evidence>
<protein>
    <recommendedName>
        <fullName evidence="8">5-hydroxyisourate hydrolase</fullName>
        <shortName evidence="8">HIU hydrolase</shortName>
        <shortName evidence="8">HIUHase</shortName>
        <ecNumber evidence="8">3.5.2.17</ecNumber>
    </recommendedName>
</protein>
<feature type="chain" id="PRO_5022978404" description="5-hydroxyisourate hydrolase" evidence="9">
    <location>
        <begin position="24"/>
        <end position="137"/>
    </location>
</feature>
<dbReference type="RefSeq" id="WP_149424881.1">
    <property type="nucleotide sequence ID" value="NZ_CP022579.1"/>
</dbReference>
<dbReference type="SMART" id="SM00095">
    <property type="entry name" value="TR_THY"/>
    <property type="match status" value="1"/>
</dbReference>
<reference evidence="11 12" key="1">
    <citation type="submission" date="2017-07" db="EMBL/GenBank/DDBJ databases">
        <title>Complete genome sequence of Oryzomicrobium terrae TPP412.</title>
        <authorList>
            <person name="Chiu L.-W."/>
            <person name="Lo K.-J."/>
            <person name="Tsai Y.-M."/>
            <person name="Lin S.-S."/>
            <person name="Kuo C.-H."/>
            <person name="Liu C.-T."/>
        </authorList>
    </citation>
    <scope>NUCLEOTIDE SEQUENCE [LARGE SCALE GENOMIC DNA]</scope>
    <source>
        <strain evidence="11 12">TPP412</strain>
    </source>
</reference>
<evidence type="ECO:0000256" key="1">
    <source>
        <dbReference type="ARBA" id="ARBA00001043"/>
    </source>
</evidence>
<dbReference type="AlphaFoldDB" id="A0A5C1E6I0"/>
<organism evidence="11 12">
    <name type="scientific">Oryzomicrobium terrae</name>
    <dbReference type="NCBI Taxonomy" id="1735038"/>
    <lineage>
        <taxon>Bacteria</taxon>
        <taxon>Pseudomonadati</taxon>
        <taxon>Pseudomonadota</taxon>
        <taxon>Betaproteobacteria</taxon>
        <taxon>Rhodocyclales</taxon>
        <taxon>Rhodocyclaceae</taxon>
        <taxon>Oryzomicrobium</taxon>
    </lineage>
</organism>
<comment type="function">
    <text evidence="2">Catalyzes the hydrolysis of 5-hydroxyisourate (HIU) to 2-oxo-4-hydroxy-4-carboxy-5-ureidoimidazoline (OHCU).</text>
</comment>
<dbReference type="NCBIfam" id="TIGR02962">
    <property type="entry name" value="hdxy_isourate"/>
    <property type="match status" value="1"/>
</dbReference>
<comment type="similarity">
    <text evidence="3 8">Belongs to the transthyretin family. 5-hydroxyisourate hydrolase subfamily.</text>
</comment>
<dbReference type="InterPro" id="IPR014306">
    <property type="entry name" value="Hydroxyisourate_hydrolase"/>
</dbReference>
<feature type="domain" description="Transthyretin/hydroxyisourate hydrolase" evidence="10">
    <location>
        <begin position="23"/>
        <end position="137"/>
    </location>
</feature>
<evidence type="ECO:0000259" key="10">
    <source>
        <dbReference type="SMART" id="SM00095"/>
    </source>
</evidence>
<dbReference type="Proteomes" id="UP000323671">
    <property type="component" value="Chromosome"/>
</dbReference>
<evidence type="ECO:0000256" key="8">
    <source>
        <dbReference type="RuleBase" id="RU361270"/>
    </source>
</evidence>
<evidence type="ECO:0000256" key="4">
    <source>
        <dbReference type="ARBA" id="ARBA00011881"/>
    </source>
</evidence>
<gene>
    <name evidence="11" type="primary">uraH</name>
    <name evidence="11" type="ORF">OTERR_07030</name>
</gene>
<dbReference type="EC" id="3.5.2.17" evidence="8"/>
<proteinExistence type="inferred from homology"/>
<comment type="catalytic activity">
    <reaction evidence="1 8">
        <text>5-hydroxyisourate + H2O = 5-hydroxy-2-oxo-4-ureido-2,5-dihydro-1H-imidazole-5-carboxylate + H(+)</text>
        <dbReference type="Rhea" id="RHEA:23736"/>
        <dbReference type="ChEBI" id="CHEBI:15377"/>
        <dbReference type="ChEBI" id="CHEBI:15378"/>
        <dbReference type="ChEBI" id="CHEBI:18072"/>
        <dbReference type="ChEBI" id="CHEBI:58639"/>
        <dbReference type="EC" id="3.5.2.17"/>
    </reaction>
</comment>
<dbReference type="PANTHER" id="PTHR10395">
    <property type="entry name" value="URICASE AND TRANSTHYRETIN-RELATED"/>
    <property type="match status" value="1"/>
</dbReference>
<keyword evidence="5 8" id="KW-0659">Purine metabolism</keyword>
<dbReference type="PROSITE" id="PS00769">
    <property type="entry name" value="TRANSTHYRETIN_2"/>
    <property type="match status" value="1"/>
</dbReference>
<name>A0A5C1E6I0_9RHOO</name>
<dbReference type="EMBL" id="CP022579">
    <property type="protein sequence ID" value="QEL64179.1"/>
    <property type="molecule type" value="Genomic_DNA"/>
</dbReference>
<evidence type="ECO:0000256" key="5">
    <source>
        <dbReference type="ARBA" id="ARBA00022631"/>
    </source>
</evidence>
<dbReference type="KEGG" id="otr:OTERR_07030"/>
<dbReference type="SUPFAM" id="SSF49472">
    <property type="entry name" value="Transthyretin (synonym: prealbumin)"/>
    <property type="match status" value="1"/>
</dbReference>
<dbReference type="PANTHER" id="PTHR10395:SF7">
    <property type="entry name" value="5-HYDROXYISOURATE HYDROLASE"/>
    <property type="match status" value="1"/>
</dbReference>
<dbReference type="PRINTS" id="PR00189">
    <property type="entry name" value="TRNSTHYRETIN"/>
</dbReference>
<dbReference type="Gene3D" id="2.60.40.180">
    <property type="entry name" value="Transthyretin/hydroxyisourate hydrolase domain"/>
    <property type="match status" value="1"/>
</dbReference>
<dbReference type="InterPro" id="IPR023416">
    <property type="entry name" value="Transthyretin/HIU_hydrolase_d"/>
</dbReference>
<dbReference type="InterPro" id="IPR023419">
    <property type="entry name" value="Transthyretin_CS"/>
</dbReference>
<feature type="binding site" evidence="7">
    <location>
        <position position="134"/>
    </location>
    <ligand>
        <name>substrate</name>
    </ligand>
</feature>
<dbReference type="CDD" id="cd05822">
    <property type="entry name" value="TLP_HIUase"/>
    <property type="match status" value="1"/>
</dbReference>
<accession>A0A5C1E6I0</accession>
<keyword evidence="6 8" id="KW-0378">Hydrolase</keyword>
<dbReference type="InterPro" id="IPR036817">
    <property type="entry name" value="Transthyretin/HIU_hydrolase_sf"/>
</dbReference>
<evidence type="ECO:0000256" key="9">
    <source>
        <dbReference type="SAM" id="SignalP"/>
    </source>
</evidence>
<evidence type="ECO:0000256" key="2">
    <source>
        <dbReference type="ARBA" id="ARBA00002704"/>
    </source>
</evidence>
<evidence type="ECO:0000256" key="7">
    <source>
        <dbReference type="PIRSR" id="PIRSR600895-51"/>
    </source>
</evidence>
<evidence type="ECO:0000313" key="11">
    <source>
        <dbReference type="EMBL" id="QEL64179.1"/>
    </source>
</evidence>
<feature type="signal peptide" evidence="9">
    <location>
        <begin position="1"/>
        <end position="23"/>
    </location>
</feature>
<evidence type="ECO:0000256" key="3">
    <source>
        <dbReference type="ARBA" id="ARBA00009850"/>
    </source>
</evidence>
<keyword evidence="12" id="KW-1185">Reference proteome</keyword>